<dbReference type="Proteomes" id="UP001595692">
    <property type="component" value="Unassembled WGS sequence"/>
</dbReference>
<gene>
    <name evidence="1" type="ORF">ACFOSS_16320</name>
</gene>
<accession>A0ABV8CSB4</accession>
<proteinExistence type="predicted"/>
<keyword evidence="2" id="KW-1185">Reference proteome</keyword>
<reference evidence="2" key="1">
    <citation type="journal article" date="2019" name="Int. J. Syst. Evol. Microbiol.">
        <title>The Global Catalogue of Microorganisms (GCM) 10K type strain sequencing project: providing services to taxonomists for standard genome sequencing and annotation.</title>
        <authorList>
            <consortium name="The Broad Institute Genomics Platform"/>
            <consortium name="The Broad Institute Genome Sequencing Center for Infectious Disease"/>
            <person name="Wu L."/>
            <person name="Ma J."/>
        </authorList>
    </citation>
    <scope>NUCLEOTIDE SEQUENCE [LARGE SCALE GENOMIC DNA]</scope>
    <source>
        <strain evidence="2">CCUG 54939</strain>
    </source>
</reference>
<organism evidence="1 2">
    <name type="scientific">Pseudaeromonas sharmana</name>
    <dbReference type="NCBI Taxonomy" id="328412"/>
    <lineage>
        <taxon>Bacteria</taxon>
        <taxon>Pseudomonadati</taxon>
        <taxon>Pseudomonadota</taxon>
        <taxon>Gammaproteobacteria</taxon>
        <taxon>Aeromonadales</taxon>
        <taxon>Aeromonadaceae</taxon>
        <taxon>Pseudaeromonas</taxon>
    </lineage>
</organism>
<dbReference type="EMBL" id="JBHSAF010000015">
    <property type="protein sequence ID" value="MFC3915008.1"/>
    <property type="molecule type" value="Genomic_DNA"/>
</dbReference>
<dbReference type="Pfam" id="PF09839">
    <property type="entry name" value="DUF2066"/>
    <property type="match status" value="1"/>
</dbReference>
<evidence type="ECO:0000313" key="2">
    <source>
        <dbReference type="Proteomes" id="UP001595692"/>
    </source>
</evidence>
<sequence>MRKPVYYIGYLIWLVSTLLSAAPQLDVYSVPNSLSPAAGMAQVLQRLTGGQLDMQLPMVQQALSSPQEYQQSATPGMLSFNQQAMGALLLRAGGLRWETPRPGLLLWIRDMSHADMTLLPGDSSTAWPALFATQGEYWALPTLFPLMDLDDIAKVTPDLVSQGMINPILIAGQRYGDYWPVLAELSRSEQGQWLLRWQLYEPDGKGRALIKGQASGDEQQVVQQTMAAFADYYASRFAKPVAPQSLDLAVAAAADEPLGWTGNRLRLRVDGLRSLDDVLAVQSCIGQWPSVAHSSIENLSGDTAVIVLEAKSDQAAVITALQAEARLQGEVATPFIRHWQSN</sequence>
<dbReference type="RefSeq" id="WP_377154602.1">
    <property type="nucleotide sequence ID" value="NZ_JBHSAF010000015.1"/>
</dbReference>
<name>A0ABV8CSB4_9GAMM</name>
<protein>
    <submittedName>
        <fullName evidence="1">DUF2066 domain-containing protein</fullName>
    </submittedName>
</protein>
<evidence type="ECO:0000313" key="1">
    <source>
        <dbReference type="EMBL" id="MFC3915008.1"/>
    </source>
</evidence>
<dbReference type="InterPro" id="IPR018642">
    <property type="entry name" value="DUF2066"/>
</dbReference>
<comment type="caution">
    <text evidence="1">The sequence shown here is derived from an EMBL/GenBank/DDBJ whole genome shotgun (WGS) entry which is preliminary data.</text>
</comment>